<evidence type="ECO:0000256" key="1">
    <source>
        <dbReference type="SAM" id="MobiDB-lite"/>
    </source>
</evidence>
<keyword evidence="3" id="KW-1185">Reference proteome</keyword>
<proteinExistence type="predicted"/>
<dbReference type="Proteomes" id="UP001651158">
    <property type="component" value="Unassembled WGS sequence"/>
</dbReference>
<organism evidence="2 3">
    <name type="scientific">Taenia crassiceps</name>
    <dbReference type="NCBI Taxonomy" id="6207"/>
    <lineage>
        <taxon>Eukaryota</taxon>
        <taxon>Metazoa</taxon>
        <taxon>Spiralia</taxon>
        <taxon>Lophotrochozoa</taxon>
        <taxon>Platyhelminthes</taxon>
        <taxon>Cestoda</taxon>
        <taxon>Eucestoda</taxon>
        <taxon>Cyclophyllidea</taxon>
        <taxon>Taeniidae</taxon>
        <taxon>Taenia</taxon>
    </lineage>
</organism>
<feature type="region of interest" description="Disordered" evidence="1">
    <location>
        <begin position="1"/>
        <end position="24"/>
    </location>
</feature>
<evidence type="ECO:0000313" key="2">
    <source>
        <dbReference type="EMBL" id="KAL5104552.1"/>
    </source>
</evidence>
<gene>
    <name evidence="2" type="ORF">TcWFU_010044</name>
</gene>
<name>A0ABR4Q4N8_9CEST</name>
<feature type="region of interest" description="Disordered" evidence="1">
    <location>
        <begin position="75"/>
        <end position="101"/>
    </location>
</feature>
<sequence>MVGLRALHRGSGCDQVPPLAQLDQRPPSTLLNNFSHMKVGHRAQVTASRLLNENRIASARSKALSLLWMTELTSQWDKDEDEDEDAEEKQKGDTMAWEYNA</sequence>
<evidence type="ECO:0000313" key="3">
    <source>
        <dbReference type="Proteomes" id="UP001651158"/>
    </source>
</evidence>
<feature type="compositionally biased region" description="Acidic residues" evidence="1">
    <location>
        <begin position="78"/>
        <end position="87"/>
    </location>
</feature>
<dbReference type="EMBL" id="JAKROA010000012">
    <property type="protein sequence ID" value="KAL5104552.1"/>
    <property type="molecule type" value="Genomic_DNA"/>
</dbReference>
<accession>A0ABR4Q4N8</accession>
<comment type="caution">
    <text evidence="2">The sequence shown here is derived from an EMBL/GenBank/DDBJ whole genome shotgun (WGS) entry which is preliminary data.</text>
</comment>
<reference evidence="2 3" key="1">
    <citation type="journal article" date="2022" name="Front. Cell. Infect. Microbiol.">
        <title>The Genomes of Two Strains of Taenia crassiceps the Animal Model for the Study of Human Cysticercosis.</title>
        <authorList>
            <person name="Bobes R.J."/>
            <person name="Estrada K."/>
            <person name="Rios-Valencia D.G."/>
            <person name="Calderon-Gallegos A."/>
            <person name="de la Torre P."/>
            <person name="Carrero J.C."/>
            <person name="Sanchez-Flores A."/>
            <person name="Laclette J.P."/>
        </authorList>
    </citation>
    <scope>NUCLEOTIDE SEQUENCE [LARGE SCALE GENOMIC DNA]</scope>
    <source>
        <strain evidence="2">WFUcys</strain>
    </source>
</reference>
<protein>
    <submittedName>
        <fullName evidence="2">Uncharacterized protein</fullName>
    </submittedName>
</protein>